<gene>
    <name evidence="2" type="ORF">MFFC18_23590</name>
</gene>
<evidence type="ECO:0000256" key="1">
    <source>
        <dbReference type="SAM" id="Phobius"/>
    </source>
</evidence>
<reference evidence="2 3" key="1">
    <citation type="submission" date="2019-08" db="EMBL/GenBank/DDBJ databases">
        <title>Deep-cultivation of Planctomycetes and their phenomic and genomic characterization uncovers novel biology.</title>
        <authorList>
            <person name="Wiegand S."/>
            <person name="Jogler M."/>
            <person name="Boedeker C."/>
            <person name="Pinto D."/>
            <person name="Vollmers J."/>
            <person name="Rivas-Marin E."/>
            <person name="Kohn T."/>
            <person name="Peeters S.H."/>
            <person name="Heuer A."/>
            <person name="Rast P."/>
            <person name="Oberbeckmann S."/>
            <person name="Bunk B."/>
            <person name="Jeske O."/>
            <person name="Meyerdierks A."/>
            <person name="Storesund J.E."/>
            <person name="Kallscheuer N."/>
            <person name="Luecker S."/>
            <person name="Lage O.M."/>
            <person name="Pohl T."/>
            <person name="Merkel B.J."/>
            <person name="Hornburger P."/>
            <person name="Mueller R.-W."/>
            <person name="Bruemmer F."/>
            <person name="Labrenz M."/>
            <person name="Spormann A.M."/>
            <person name="Op den Camp H."/>
            <person name="Overmann J."/>
            <person name="Amann R."/>
            <person name="Jetten M.S.M."/>
            <person name="Mascher T."/>
            <person name="Medema M.H."/>
            <person name="Devos D.P."/>
            <person name="Kaster A.-K."/>
            <person name="Ovreas L."/>
            <person name="Rohde M."/>
            <person name="Galperin M.Y."/>
            <person name="Jogler C."/>
        </authorList>
    </citation>
    <scope>NUCLEOTIDE SEQUENCE [LARGE SCALE GENOMIC DNA]</scope>
    <source>
        <strain evidence="2 3">FC18</strain>
    </source>
</reference>
<feature type="transmembrane region" description="Helical" evidence="1">
    <location>
        <begin position="35"/>
        <end position="56"/>
    </location>
</feature>
<dbReference type="Proteomes" id="UP000322214">
    <property type="component" value="Chromosome"/>
</dbReference>
<dbReference type="AlphaFoldDB" id="A0A5B9PAG0"/>
<keyword evidence="3" id="KW-1185">Reference proteome</keyword>
<accession>A0A5B9PAG0</accession>
<protein>
    <submittedName>
        <fullName evidence="2">Uncharacterized protein</fullName>
    </submittedName>
</protein>
<dbReference type="RefSeq" id="WP_075086499.1">
    <property type="nucleotide sequence ID" value="NZ_CP042912.1"/>
</dbReference>
<keyword evidence="1" id="KW-0812">Transmembrane</keyword>
<dbReference type="KEGG" id="mff:MFFC18_23590"/>
<feature type="transmembrane region" description="Helical" evidence="1">
    <location>
        <begin position="6"/>
        <end position="28"/>
    </location>
</feature>
<keyword evidence="1" id="KW-1133">Transmembrane helix</keyword>
<organism evidence="2 3">
    <name type="scientific">Mariniblastus fucicola</name>
    <dbReference type="NCBI Taxonomy" id="980251"/>
    <lineage>
        <taxon>Bacteria</taxon>
        <taxon>Pseudomonadati</taxon>
        <taxon>Planctomycetota</taxon>
        <taxon>Planctomycetia</taxon>
        <taxon>Pirellulales</taxon>
        <taxon>Pirellulaceae</taxon>
        <taxon>Mariniblastus</taxon>
    </lineage>
</organism>
<sequence>MTTLIWIFVSGIETSYIALVGSMTLILSDASLKKLVLPLIAFAAGSLIGGPFFHMIRAAVDEMLQLSLRSMSTRESIPKLCLELTAICESGSRSQCYWMTESCSTASGLLPEC</sequence>
<dbReference type="STRING" id="980251.GCA_001642875_04836"/>
<proteinExistence type="predicted"/>
<name>A0A5B9PAG0_9BACT</name>
<dbReference type="EMBL" id="CP042912">
    <property type="protein sequence ID" value="QEG22479.1"/>
    <property type="molecule type" value="Genomic_DNA"/>
</dbReference>
<evidence type="ECO:0000313" key="2">
    <source>
        <dbReference type="EMBL" id="QEG22479.1"/>
    </source>
</evidence>
<keyword evidence="1" id="KW-0472">Membrane</keyword>
<evidence type="ECO:0000313" key="3">
    <source>
        <dbReference type="Proteomes" id="UP000322214"/>
    </source>
</evidence>
<dbReference type="OrthoDB" id="9806593at2"/>